<organism evidence="1 2">
    <name type="scientific">Acaulospora colombiana</name>
    <dbReference type="NCBI Taxonomy" id="27376"/>
    <lineage>
        <taxon>Eukaryota</taxon>
        <taxon>Fungi</taxon>
        <taxon>Fungi incertae sedis</taxon>
        <taxon>Mucoromycota</taxon>
        <taxon>Glomeromycotina</taxon>
        <taxon>Glomeromycetes</taxon>
        <taxon>Diversisporales</taxon>
        <taxon>Acaulosporaceae</taxon>
        <taxon>Acaulospora</taxon>
    </lineage>
</organism>
<sequence>MASARDQLLTILSEAASQQPERMKAAEAQLKQWEVESKFYSTFAINAAEKAEIRSKLLLFMDEEFNQLATQYAVMVSKIARLDYPNEWLVKIAIIHDNSVKLSIIEKFMVQALLLLKALIRKTSYNQDLRELNDEKIVKAIRIVDEQILTSNIVESCAELLITDLISLKKEDLEMWDDDPEGWINYDETDHWEYQLRPCAEKVFMELLSQYRTSQTSNLILKDAIYCAIGLGAHELYDELDFDSWLVNNLLVEIANSDPRIIRRRIAWVIGRWVCVRISKENRPKVYDAMTYLLKPEEDLVVRMTAAINLRYYILALLSAHKHKKKKIKFALTFFSARVDEWDFDSNGFIPYLDRSITLLTRLIGEVEQFDSRMKILNCLSLIVERMEELIAPYAGKITGLLPPLWQAAQDEHLFKPAILVILTKLVQALRNESMNLHDFVIPIIQYSVNPNIEEHIYLLEDALDLWLAVIENSVECTSGLFSLVPSAISFLEFGTEILKKVLKILESFIILVPDMVIQSYCYPIMNNLTQLLGDLKPEACRAIVHLLDTIFQACPFSSLGEAIVNTGLLGKLIEPMVNPSGDYAYILVSYMSLLARVVLIEPEFVINFINVAGRQQGPVYTDKHLLNVILDVWVDKFDNIGHPKQRKLNAMAFAMLISTTNPIILGYLPLFVGVWGDVLSEVKESGGGDALVYWQEDISIGTTDDIDDTPETKRKRTLLQRDPVHTTNLAQFIRLKLGECEALNGGARIFDRIDESLLAQLNGLMS</sequence>
<name>A0ACA9K0X0_9GLOM</name>
<evidence type="ECO:0000313" key="1">
    <source>
        <dbReference type="EMBL" id="CAG8445796.1"/>
    </source>
</evidence>
<reference evidence="1" key="1">
    <citation type="submission" date="2021-06" db="EMBL/GenBank/DDBJ databases">
        <authorList>
            <person name="Kallberg Y."/>
            <person name="Tangrot J."/>
            <person name="Rosling A."/>
        </authorList>
    </citation>
    <scope>NUCLEOTIDE SEQUENCE</scope>
    <source>
        <strain evidence="1">CL356</strain>
    </source>
</reference>
<dbReference type="Proteomes" id="UP000789525">
    <property type="component" value="Unassembled WGS sequence"/>
</dbReference>
<comment type="caution">
    <text evidence="1">The sequence shown here is derived from an EMBL/GenBank/DDBJ whole genome shotgun (WGS) entry which is preliminary data.</text>
</comment>
<proteinExistence type="predicted"/>
<accession>A0ACA9K0X0</accession>
<gene>
    <name evidence="1" type="ORF">ACOLOM_LOCUS499</name>
</gene>
<evidence type="ECO:0000313" key="2">
    <source>
        <dbReference type="Proteomes" id="UP000789525"/>
    </source>
</evidence>
<keyword evidence="2" id="KW-1185">Reference proteome</keyword>
<dbReference type="EMBL" id="CAJVPT010000524">
    <property type="protein sequence ID" value="CAG8445796.1"/>
    <property type="molecule type" value="Genomic_DNA"/>
</dbReference>
<protein>
    <submittedName>
        <fullName evidence="1">3687_t:CDS:1</fullName>
    </submittedName>
</protein>